<dbReference type="GO" id="GO:1904263">
    <property type="term" value="P:positive regulation of TORC1 signaling"/>
    <property type="evidence" value="ECO:0007669"/>
    <property type="project" value="TreeGrafter"/>
</dbReference>
<dbReference type="Pfam" id="PF00400">
    <property type="entry name" value="WD40"/>
    <property type="match status" value="2"/>
</dbReference>
<protein>
    <submittedName>
        <fullName evidence="3 4">Uncharacterized protein</fullName>
    </submittedName>
</protein>
<feature type="compositionally biased region" description="Gly residues" evidence="2">
    <location>
        <begin position="1543"/>
        <end position="1557"/>
    </location>
</feature>
<sequence length="1662" mass="179433">MPLAYEQQKEPLKKGKSIKSAFESESYDADWTIHVEGLVGSATISPSGRDVALASPEGLAIIDLDSPYSPPRRLSSRGLPWLVVDVQWSPFAARDYWVASTANHRCLVWNLNFRDDSASGPIEHSLQGHSRAITDINFSAHHPDLLATCAVDGYVHNWDLRRPRQPALSFCDWTAGATQVKYSRQDPFTLASSHDRLLHIWDNRKPTEPVKTLTAHSSKIYGLDWNRTRPTALVTCSLDKSIKFWDYSRDGEELERVIRTGFPVWRARHTPFGWGVLAMPQNEPGHLHLYDGRCDGDVPHDDRAVPVAIFDAHGSHKAKEFLWRGRGGVDDAGLDSRDFQLVSWGEDKELRLQRVEDDVLASVGYRKGQPAPSGLIITRKGATYKTFRTVDDGVHRERRSATMSDPRPSSSNLVRRSALTTGIRTPYYKTVTKWRPPSMKAKTTSKDADRGLAQIGWMRGVTMNKRKAPFEPPKREGSLTKDGSIFESDYQDSEWAEPETIQDEFVRISSQLPNVKWGDIDMDRLVINASLKGPWGVGGESIFIKVNVDIPSAYPKTKPPKFLIEKSSFMADETHAKLEREVQELASRLVQCKKNCLDAAFSYLLGEVDLETSTTLFRNVRDLDDDISGIADESSSDDDDDGEIPPGGSASMSQELPEVTAGGAEIPTVLGGGFRQTVIPVKRTCGARFSNDGKLACFFPSKEEKAKLLFVSAESAKEKTKGEPRFAGFGRLAHDSPPPRQRHRDEEASATEDASGGSGDSDGSSSSSSTDSEIETANRISFWYRPGRKFRKTWSTNDGSVRSSGGGTGTGTCTGTGLGIGRRRGVRSKNIVSVRDMRNLLPSKREFAQEYAIFGNGTEVCEHNARVAEKYGYHDLVDIWRYSALLLRSDIPLRLAEQAPRRRSVLVIARDAVSRFHQSATTDDGGFLGTVKWGRHPLAHDFITDLFDYFERLADIQMLAMLSCIFGASSAEDSVAYAESHLTQPQTPLPMKAPSFSLEYFPTNPELWQNWQKNKSQASSAITTPRTSHTPNVYSSSVNSEEAGVWTGDAESNSHSCGEPSPLHLRSGREHPGETDQTQSLSTSPSSRAFRRANSAVASALAASLPRTLQGMVSSSPPEPPPATRKRPSPAEAIFGGFGPAVTWGASTVFGASSTDVTAPPSTRAPSIVEERRSKDEAVMATLIAVDVSVKLCNERQFDDDGWMMAPFLEPDRSTLYASYRYAYAEMLQIWGQPLARLEIMKFNVLNGDGAGLENSGLFSLDDNNSDGGGGSFHENIHITRKGATGSTGTSSPTLLVGKREYLEAVLTSGRGLDVTGICRIHETNLESLQSTGRPLPRHFGSTLGATAPSSHASSSATPVGPSGASVSAGGGTMRDGGGPAAMTTIGGAVGTCDRCHTLQAQLRCVFCAEPVAALYPACLGCGCPSHESCLGEWHAAGERMCPAGDECDCAAEASRGTVESWTAIQSALAAARAVSASYHHNQHLAAGEGGGAGRATKRGAGGGRVVRINTGAPEARVKVHGPPPASPNVARPRRRSTPGHIPFGGSGGGGGGGGGSWARTEGRKRCGSRRRRWRRRSAGPAFGPHPQPSAPSSGPPGARMSLDGGPGSLSPTADGGGPSRLLGHPSVAAAHLSRLKRQVGDLGRPSILRQRSGVVPPKKGA</sequence>
<feature type="region of interest" description="Disordered" evidence="2">
    <location>
        <begin position="628"/>
        <end position="654"/>
    </location>
</feature>
<evidence type="ECO:0000313" key="3">
    <source>
        <dbReference type="EMBL" id="EJT70741.1"/>
    </source>
</evidence>
<feature type="region of interest" description="Disordered" evidence="2">
    <location>
        <begin position="1485"/>
        <end position="1662"/>
    </location>
</feature>
<accession>J3PE41</accession>
<feature type="compositionally biased region" description="Low complexity" evidence="2">
    <location>
        <begin position="751"/>
        <end position="773"/>
    </location>
</feature>
<keyword evidence="5" id="KW-1185">Reference proteome</keyword>
<feature type="compositionally biased region" description="Gly residues" evidence="2">
    <location>
        <begin position="804"/>
        <end position="820"/>
    </location>
</feature>
<dbReference type="Gene3D" id="2.130.10.10">
    <property type="entry name" value="YVTN repeat-like/Quinoprotein amine dehydrogenase"/>
    <property type="match status" value="1"/>
</dbReference>
<keyword evidence="1" id="KW-0853">WD repeat</keyword>
<feature type="region of interest" description="Disordered" evidence="2">
    <location>
        <begin position="1012"/>
        <end position="1093"/>
    </location>
</feature>
<dbReference type="Proteomes" id="UP000006039">
    <property type="component" value="Unassembled WGS sequence"/>
</dbReference>
<dbReference type="RefSeq" id="XP_009227919.1">
    <property type="nucleotide sequence ID" value="XM_009229655.1"/>
</dbReference>
<dbReference type="HOGENOM" id="CLU_001497_1_0_1"/>
<dbReference type="FunCoup" id="J3PE41">
    <property type="interactions" value="336"/>
</dbReference>
<feature type="compositionally biased region" description="Gly residues" evidence="2">
    <location>
        <begin position="1488"/>
        <end position="1505"/>
    </location>
</feature>
<name>J3PE41_GAET3</name>
<dbReference type="GO" id="GO:0035591">
    <property type="term" value="F:signaling adaptor activity"/>
    <property type="evidence" value="ECO:0007669"/>
    <property type="project" value="TreeGrafter"/>
</dbReference>
<dbReference type="InterPro" id="IPR001680">
    <property type="entry name" value="WD40_rpt"/>
</dbReference>
<dbReference type="EnsemblFungi" id="EJT70741">
    <property type="protein sequence ID" value="EJT70741"/>
    <property type="gene ID" value="GGTG_11764"/>
</dbReference>
<reference evidence="5" key="1">
    <citation type="submission" date="2010-07" db="EMBL/GenBank/DDBJ databases">
        <title>The genome sequence of Gaeumannomyces graminis var. tritici strain R3-111a-1.</title>
        <authorList>
            <consortium name="The Broad Institute Genome Sequencing Platform"/>
            <person name="Ma L.-J."/>
            <person name="Dead R."/>
            <person name="Young S."/>
            <person name="Zeng Q."/>
            <person name="Koehrsen M."/>
            <person name="Alvarado L."/>
            <person name="Berlin A."/>
            <person name="Chapman S.B."/>
            <person name="Chen Z."/>
            <person name="Freedman E."/>
            <person name="Gellesch M."/>
            <person name="Goldberg J."/>
            <person name="Griggs A."/>
            <person name="Gujja S."/>
            <person name="Heilman E.R."/>
            <person name="Heiman D."/>
            <person name="Hepburn T."/>
            <person name="Howarth C."/>
            <person name="Jen D."/>
            <person name="Larson L."/>
            <person name="Mehta T."/>
            <person name="Neiman D."/>
            <person name="Pearson M."/>
            <person name="Roberts A."/>
            <person name="Saif S."/>
            <person name="Shea T."/>
            <person name="Shenoy N."/>
            <person name="Sisk P."/>
            <person name="Stolte C."/>
            <person name="Sykes S."/>
            <person name="Walk T."/>
            <person name="White J."/>
            <person name="Yandava C."/>
            <person name="Haas B."/>
            <person name="Nusbaum C."/>
            <person name="Birren B."/>
        </authorList>
    </citation>
    <scope>NUCLEOTIDE SEQUENCE [LARGE SCALE GENOMIC DNA]</scope>
    <source>
        <strain evidence="5">R3-111a-1</strain>
    </source>
</reference>
<dbReference type="OrthoDB" id="311712at2759"/>
<feature type="region of interest" description="Disordered" evidence="2">
    <location>
        <begin position="717"/>
        <end position="773"/>
    </location>
</feature>
<evidence type="ECO:0000313" key="4">
    <source>
        <dbReference type="EnsemblFungi" id="EJT70741"/>
    </source>
</evidence>
<feature type="repeat" description="WD" evidence="1">
    <location>
        <begin position="213"/>
        <end position="246"/>
    </location>
</feature>
<dbReference type="GeneID" id="20352222"/>
<dbReference type="PANTHER" id="PTHR46170:SF1">
    <property type="entry name" value="GATOR COMPLEX PROTEIN WDR59"/>
    <property type="match status" value="1"/>
</dbReference>
<proteinExistence type="predicted"/>
<dbReference type="PROSITE" id="PS50082">
    <property type="entry name" value="WD_REPEATS_2"/>
    <property type="match status" value="2"/>
</dbReference>
<feature type="compositionally biased region" description="Polar residues" evidence="2">
    <location>
        <begin position="1012"/>
        <end position="1040"/>
    </location>
</feature>
<feature type="compositionally biased region" description="Low complexity" evidence="2">
    <location>
        <begin position="1346"/>
        <end position="1368"/>
    </location>
</feature>
<organism evidence="3">
    <name type="scientific">Gaeumannomyces tritici (strain R3-111a-1)</name>
    <name type="common">Wheat and barley take-all root rot fungus</name>
    <name type="synonym">Gaeumannomyces graminis var. tritici</name>
    <dbReference type="NCBI Taxonomy" id="644352"/>
    <lineage>
        <taxon>Eukaryota</taxon>
        <taxon>Fungi</taxon>
        <taxon>Dikarya</taxon>
        <taxon>Ascomycota</taxon>
        <taxon>Pezizomycotina</taxon>
        <taxon>Sordariomycetes</taxon>
        <taxon>Sordariomycetidae</taxon>
        <taxon>Magnaporthales</taxon>
        <taxon>Magnaporthaceae</taxon>
        <taxon>Gaeumannomyces</taxon>
    </lineage>
</organism>
<dbReference type="PROSITE" id="PS50294">
    <property type="entry name" value="WD_REPEATS_REGION"/>
    <property type="match status" value="2"/>
</dbReference>
<dbReference type="SMART" id="SM00320">
    <property type="entry name" value="WD40"/>
    <property type="match status" value="4"/>
</dbReference>
<dbReference type="GO" id="GO:0035859">
    <property type="term" value="C:Seh1-associated complex"/>
    <property type="evidence" value="ECO:0007669"/>
    <property type="project" value="TreeGrafter"/>
</dbReference>
<dbReference type="GO" id="GO:0005774">
    <property type="term" value="C:vacuolar membrane"/>
    <property type="evidence" value="ECO:0007669"/>
    <property type="project" value="TreeGrafter"/>
</dbReference>
<reference evidence="3" key="2">
    <citation type="submission" date="2010-07" db="EMBL/GenBank/DDBJ databases">
        <authorList>
            <consortium name="The Broad Institute Genome Sequencing Platform"/>
            <consortium name="Broad Institute Genome Sequencing Center for Infectious Disease"/>
            <person name="Ma L.-J."/>
            <person name="Dead R."/>
            <person name="Young S."/>
            <person name="Zeng Q."/>
            <person name="Koehrsen M."/>
            <person name="Alvarado L."/>
            <person name="Berlin A."/>
            <person name="Chapman S.B."/>
            <person name="Chen Z."/>
            <person name="Freedman E."/>
            <person name="Gellesch M."/>
            <person name="Goldberg J."/>
            <person name="Griggs A."/>
            <person name="Gujja S."/>
            <person name="Heilman E.R."/>
            <person name="Heiman D."/>
            <person name="Hepburn T."/>
            <person name="Howarth C."/>
            <person name="Jen D."/>
            <person name="Larson L."/>
            <person name="Mehta T."/>
            <person name="Neiman D."/>
            <person name="Pearson M."/>
            <person name="Roberts A."/>
            <person name="Saif S."/>
            <person name="Shea T."/>
            <person name="Shenoy N."/>
            <person name="Sisk P."/>
            <person name="Stolte C."/>
            <person name="Sykes S."/>
            <person name="Walk T."/>
            <person name="White J."/>
            <person name="Yandava C."/>
            <person name="Haas B."/>
            <person name="Nusbaum C."/>
            <person name="Birren B."/>
        </authorList>
    </citation>
    <scope>NUCLEOTIDE SEQUENCE</scope>
    <source>
        <strain evidence="3">R3-111a-1</strain>
    </source>
</reference>
<evidence type="ECO:0000256" key="2">
    <source>
        <dbReference type="SAM" id="MobiDB-lite"/>
    </source>
</evidence>
<feature type="repeat" description="WD" evidence="1">
    <location>
        <begin position="126"/>
        <end position="168"/>
    </location>
</feature>
<dbReference type="STRING" id="644352.J3PE41"/>
<reference evidence="3" key="3">
    <citation type="submission" date="2010-09" db="EMBL/GenBank/DDBJ databases">
        <title>Annotation of Gaeumannomyces graminis var. tritici R3-111a-1.</title>
        <authorList>
            <consortium name="The Broad Institute Genome Sequencing Platform"/>
            <person name="Ma L.-J."/>
            <person name="Dead R."/>
            <person name="Young S.K."/>
            <person name="Zeng Q."/>
            <person name="Gargeya S."/>
            <person name="Fitzgerald M."/>
            <person name="Haas B."/>
            <person name="Abouelleil A."/>
            <person name="Alvarado L."/>
            <person name="Arachchi H.M."/>
            <person name="Berlin A."/>
            <person name="Brown A."/>
            <person name="Chapman S.B."/>
            <person name="Chen Z."/>
            <person name="Dunbar C."/>
            <person name="Freedman E."/>
            <person name="Gearin G."/>
            <person name="Gellesch M."/>
            <person name="Goldberg J."/>
            <person name="Griggs A."/>
            <person name="Gujja S."/>
            <person name="Heiman D."/>
            <person name="Howarth C."/>
            <person name="Larson L."/>
            <person name="Lui A."/>
            <person name="MacDonald P.J.P."/>
            <person name="Mehta T."/>
            <person name="Montmayeur A."/>
            <person name="Murphy C."/>
            <person name="Neiman D."/>
            <person name="Pearson M."/>
            <person name="Priest M."/>
            <person name="Roberts A."/>
            <person name="Saif S."/>
            <person name="Shea T."/>
            <person name="Shenoy N."/>
            <person name="Sisk P."/>
            <person name="Stolte C."/>
            <person name="Sykes S."/>
            <person name="Yandava C."/>
            <person name="Wortman J."/>
            <person name="Nusbaum C."/>
            <person name="Birren B."/>
        </authorList>
    </citation>
    <scope>NUCLEOTIDE SEQUENCE</scope>
    <source>
        <strain evidence="3">R3-111a-1</strain>
    </source>
</reference>
<feature type="region of interest" description="Disordered" evidence="2">
    <location>
        <begin position="1108"/>
        <end position="1132"/>
    </location>
</feature>
<reference evidence="4" key="4">
    <citation type="journal article" date="2015" name="G3 (Bethesda)">
        <title>Genome sequences of three phytopathogenic species of the Magnaporthaceae family of fungi.</title>
        <authorList>
            <person name="Okagaki L.H."/>
            <person name="Nunes C.C."/>
            <person name="Sailsbery J."/>
            <person name="Clay B."/>
            <person name="Brown D."/>
            <person name="John T."/>
            <person name="Oh Y."/>
            <person name="Young N."/>
            <person name="Fitzgerald M."/>
            <person name="Haas B.J."/>
            <person name="Zeng Q."/>
            <person name="Young S."/>
            <person name="Adiconis X."/>
            <person name="Fan L."/>
            <person name="Levin J.Z."/>
            <person name="Mitchell T.K."/>
            <person name="Okubara P.A."/>
            <person name="Farman M.L."/>
            <person name="Kohn L.M."/>
            <person name="Birren B."/>
            <person name="Ma L.-J."/>
            <person name="Dean R.A."/>
        </authorList>
    </citation>
    <scope>NUCLEOTIDE SEQUENCE</scope>
    <source>
        <strain evidence="4">R3-111a-1</strain>
    </source>
</reference>
<dbReference type="PANTHER" id="PTHR46170">
    <property type="entry name" value="GATOR COMPLEX PROTEIN WDR59"/>
    <property type="match status" value="1"/>
</dbReference>
<gene>
    <name evidence="4" type="primary">20352222</name>
    <name evidence="3" type="ORF">GGTG_11764</name>
</gene>
<dbReference type="InterPro" id="IPR036322">
    <property type="entry name" value="WD40_repeat_dom_sf"/>
</dbReference>
<dbReference type="SUPFAM" id="SSF50978">
    <property type="entry name" value="WD40 repeat-like"/>
    <property type="match status" value="1"/>
</dbReference>
<feature type="compositionally biased region" description="Basic residues" evidence="2">
    <location>
        <begin position="1566"/>
        <end position="1578"/>
    </location>
</feature>
<feature type="compositionally biased region" description="Polar residues" evidence="2">
    <location>
        <begin position="1075"/>
        <end position="1087"/>
    </location>
</feature>
<evidence type="ECO:0000256" key="1">
    <source>
        <dbReference type="PROSITE-ProRule" id="PRU00221"/>
    </source>
</evidence>
<dbReference type="VEuPathDB" id="FungiDB:GGTG_11764"/>
<dbReference type="InterPro" id="IPR015943">
    <property type="entry name" value="WD40/YVTN_repeat-like_dom_sf"/>
</dbReference>
<feature type="region of interest" description="Disordered" evidence="2">
    <location>
        <begin position="1330"/>
        <end position="1376"/>
    </location>
</feature>
<feature type="compositionally biased region" description="Acidic residues" evidence="2">
    <location>
        <begin position="634"/>
        <end position="643"/>
    </location>
</feature>
<dbReference type="GO" id="GO:0034198">
    <property type="term" value="P:cellular response to amino acid starvation"/>
    <property type="evidence" value="ECO:0007669"/>
    <property type="project" value="TreeGrafter"/>
</dbReference>
<feature type="region of interest" description="Disordered" evidence="2">
    <location>
        <begin position="794"/>
        <end position="820"/>
    </location>
</feature>
<dbReference type="InterPro" id="IPR049567">
    <property type="entry name" value="WDR59-like"/>
</dbReference>
<dbReference type="eggNOG" id="KOG0309">
    <property type="taxonomic scope" value="Eukaryota"/>
</dbReference>
<reference evidence="4" key="5">
    <citation type="submission" date="2018-04" db="UniProtKB">
        <authorList>
            <consortium name="EnsemblFungi"/>
        </authorList>
    </citation>
    <scope>IDENTIFICATION</scope>
    <source>
        <strain evidence="4">R3-111a-1</strain>
    </source>
</reference>
<evidence type="ECO:0000313" key="5">
    <source>
        <dbReference type="Proteomes" id="UP000006039"/>
    </source>
</evidence>
<dbReference type="EMBL" id="GL385401">
    <property type="protein sequence ID" value="EJT70741.1"/>
    <property type="molecule type" value="Genomic_DNA"/>
</dbReference>